<feature type="signal peptide" evidence="4">
    <location>
        <begin position="1"/>
        <end position="19"/>
    </location>
</feature>
<name>A0A7X8C4N9_9LACT</name>
<dbReference type="Proteomes" id="UP000541058">
    <property type="component" value="Unassembled WGS sequence"/>
</dbReference>
<evidence type="ECO:0000313" key="5">
    <source>
        <dbReference type="EMBL" id="NLJ18916.1"/>
    </source>
</evidence>
<gene>
    <name evidence="5" type="ORF">GX355_08640</name>
</gene>
<reference evidence="5 6" key="1">
    <citation type="journal article" date="2020" name="Biotechnol. Biofuels">
        <title>New insights from the biogas microbiome by comprehensive genome-resolved metagenomics of nearly 1600 species originating from multiple anaerobic digesters.</title>
        <authorList>
            <person name="Campanaro S."/>
            <person name="Treu L."/>
            <person name="Rodriguez-R L.M."/>
            <person name="Kovalovszki A."/>
            <person name="Ziels R.M."/>
            <person name="Maus I."/>
            <person name="Zhu X."/>
            <person name="Kougias P.G."/>
            <person name="Basile A."/>
            <person name="Luo G."/>
            <person name="Schluter A."/>
            <person name="Konstantinidis K.T."/>
            <person name="Angelidaki I."/>
        </authorList>
    </citation>
    <scope>NUCLEOTIDE SEQUENCE [LARGE SCALE GENOMIC DNA]</scope>
    <source>
        <strain evidence="5">AS23ysBPME_34</strain>
    </source>
</reference>
<dbReference type="RefSeq" id="WP_276649233.1">
    <property type="nucleotide sequence ID" value="NZ_JAAYSM010000296.1"/>
</dbReference>
<dbReference type="SUPFAM" id="SSF53850">
    <property type="entry name" value="Periplasmic binding protein-like II"/>
    <property type="match status" value="1"/>
</dbReference>
<sequence>MKKLMYLLLTILLATALVACGNANDVDREDDTTDKSETAVDTGDSDLEGVEISILLTKPEITQQFEETAATFTEETGVKIDVIPLGGQVVMERMTTLYSSGNAPTITLANMEIEAFKDSLLDLADEPWADTIDDQYFQLVNYDGVILGQPLTVEAFGFIYNKEVLDEATGGFDPSTIRTHDDLRAVFEQVDALDGVDALTVSPVDWSLGAHLTNPLFAAQSPEFEERQQFMQDAIDGKVTFIEDEIFNGWVDTIDLMKEFNKHKNAPLAPAYEDAPLELATGQVGFWFMGNWAYPQLQEVNPDGEFGFIPVVLSNNEEDYGNSQISIGAPSYWVIDADQSTKEEQEAAKLFLNWLVSSESGKDHYVNTLNLIPVSSNFDTAPNDPLSQDIAKYMEAGNALDFSVSYYPTDAMNVMGASLQKYLADEIDREGLANEFDAYWSSVDQ</sequence>
<evidence type="ECO:0000256" key="2">
    <source>
        <dbReference type="ARBA" id="ARBA00022448"/>
    </source>
</evidence>
<organism evidence="5 6">
    <name type="scientific">Globicatella sulfidifaciens</name>
    <dbReference type="NCBI Taxonomy" id="136093"/>
    <lineage>
        <taxon>Bacteria</taxon>
        <taxon>Bacillati</taxon>
        <taxon>Bacillota</taxon>
        <taxon>Bacilli</taxon>
        <taxon>Lactobacillales</taxon>
        <taxon>Aerococcaceae</taxon>
        <taxon>Globicatella</taxon>
    </lineage>
</organism>
<dbReference type="EMBL" id="JAAYSM010000296">
    <property type="protein sequence ID" value="NLJ18916.1"/>
    <property type="molecule type" value="Genomic_DNA"/>
</dbReference>
<protein>
    <submittedName>
        <fullName evidence="5">Extracellular solute-binding protein</fullName>
    </submittedName>
</protein>
<feature type="chain" id="PRO_5038428726" evidence="4">
    <location>
        <begin position="20"/>
        <end position="445"/>
    </location>
</feature>
<evidence type="ECO:0000256" key="4">
    <source>
        <dbReference type="SAM" id="SignalP"/>
    </source>
</evidence>
<evidence type="ECO:0000313" key="6">
    <source>
        <dbReference type="Proteomes" id="UP000541058"/>
    </source>
</evidence>
<dbReference type="PANTHER" id="PTHR43649:SF34">
    <property type="entry name" value="ABC TRANSPORTER PERIPLASMIC-BINDING PROTEIN YCJN-RELATED"/>
    <property type="match status" value="1"/>
</dbReference>
<dbReference type="Pfam" id="PF13416">
    <property type="entry name" value="SBP_bac_8"/>
    <property type="match status" value="1"/>
</dbReference>
<comment type="caution">
    <text evidence="5">The sequence shown here is derived from an EMBL/GenBank/DDBJ whole genome shotgun (WGS) entry which is preliminary data.</text>
</comment>
<comment type="similarity">
    <text evidence="1">Belongs to the bacterial solute-binding protein 1 family.</text>
</comment>
<dbReference type="PANTHER" id="PTHR43649">
    <property type="entry name" value="ARABINOSE-BINDING PROTEIN-RELATED"/>
    <property type="match status" value="1"/>
</dbReference>
<dbReference type="AlphaFoldDB" id="A0A7X8C4N9"/>
<evidence type="ECO:0000256" key="1">
    <source>
        <dbReference type="ARBA" id="ARBA00008520"/>
    </source>
</evidence>
<dbReference type="InterPro" id="IPR006059">
    <property type="entry name" value="SBP"/>
</dbReference>
<keyword evidence="2" id="KW-0813">Transport</keyword>
<dbReference type="PROSITE" id="PS51257">
    <property type="entry name" value="PROKAR_LIPOPROTEIN"/>
    <property type="match status" value="1"/>
</dbReference>
<dbReference type="Gene3D" id="3.40.190.10">
    <property type="entry name" value="Periplasmic binding protein-like II"/>
    <property type="match status" value="2"/>
</dbReference>
<accession>A0A7X8C4N9</accession>
<dbReference type="InterPro" id="IPR050490">
    <property type="entry name" value="Bact_solute-bd_prot1"/>
</dbReference>
<keyword evidence="3 4" id="KW-0732">Signal</keyword>
<proteinExistence type="inferred from homology"/>
<evidence type="ECO:0000256" key="3">
    <source>
        <dbReference type="ARBA" id="ARBA00022729"/>
    </source>
</evidence>